<feature type="compositionally biased region" description="Low complexity" evidence="1">
    <location>
        <begin position="304"/>
        <end position="322"/>
    </location>
</feature>
<evidence type="ECO:0000313" key="3">
    <source>
        <dbReference type="Proteomes" id="UP000319257"/>
    </source>
</evidence>
<gene>
    <name evidence="2" type="ORF">E0L32_009641</name>
</gene>
<name>A0A507ANQ8_9PEZI</name>
<feature type="region of interest" description="Disordered" evidence="1">
    <location>
        <begin position="296"/>
        <end position="332"/>
    </location>
</feature>
<accession>A0A507ANQ8</accession>
<sequence length="364" mass="40773">MVNLPYTPADWRRTMAEIKRQHQSKRYRACSARCTEILDNLKDLTRIEPAHLIYLHFYAAHSMEMCARALFNASPYRAQLLDQARTHYDRAAALIEKAEDSVTAKTRSSSRASSISSCHSPSGSVSSQAWSVDTGISSPARSVCSFEDLASKSQPQTPVSPVRPIKKKVSFSLPEPEKEEPVPEAPVEPFIRPDSPTLGIEDEYLMFACGRKELPKPPEPAVQVVQEAEEEEEEETTPRASVLPTNPFDDALDQFHQFRDSFALLGSVNRYCDHLSTLKFQLASHSSNLNTLLEDPRAEDEHPPLAAAAGTSASTRAATPAGDEARSLDKQARIERLRRNGWQRKRFDPRRYEQLCNSVMAEMS</sequence>
<feature type="region of interest" description="Disordered" evidence="1">
    <location>
        <begin position="101"/>
        <end position="130"/>
    </location>
</feature>
<keyword evidence="3" id="KW-1185">Reference proteome</keyword>
<feature type="compositionally biased region" description="Low complexity" evidence="1">
    <location>
        <begin position="109"/>
        <end position="127"/>
    </location>
</feature>
<dbReference type="InParanoid" id="A0A507ANQ8"/>
<dbReference type="AlphaFoldDB" id="A0A507ANQ8"/>
<feature type="region of interest" description="Disordered" evidence="1">
    <location>
        <begin position="216"/>
        <end position="246"/>
    </location>
</feature>
<dbReference type="OrthoDB" id="3641178at2759"/>
<evidence type="ECO:0000256" key="1">
    <source>
        <dbReference type="SAM" id="MobiDB-lite"/>
    </source>
</evidence>
<reference evidence="2 3" key="1">
    <citation type="submission" date="2019-06" db="EMBL/GenBank/DDBJ databases">
        <title>Draft genome sequence of the filamentous fungus Phialemoniopsis curvata isolated from diesel fuel.</title>
        <authorList>
            <person name="Varaljay V.A."/>
            <person name="Lyon W.J."/>
            <person name="Crouch A.L."/>
            <person name="Drake C.E."/>
            <person name="Hollomon J.M."/>
            <person name="Nadeau L.J."/>
            <person name="Nunn H.S."/>
            <person name="Stevenson B.S."/>
            <person name="Bojanowski C.L."/>
            <person name="Crookes-Goodson W.J."/>
        </authorList>
    </citation>
    <scope>NUCLEOTIDE SEQUENCE [LARGE SCALE GENOMIC DNA]</scope>
    <source>
        <strain evidence="2 3">D216</strain>
    </source>
</reference>
<proteinExistence type="predicted"/>
<evidence type="ECO:0000313" key="2">
    <source>
        <dbReference type="EMBL" id="TPX08937.1"/>
    </source>
</evidence>
<feature type="compositionally biased region" description="Basic and acidic residues" evidence="1">
    <location>
        <begin position="323"/>
        <end position="332"/>
    </location>
</feature>
<protein>
    <submittedName>
        <fullName evidence="2">Uncharacterized protein</fullName>
    </submittedName>
</protein>
<dbReference type="RefSeq" id="XP_030990648.1">
    <property type="nucleotide sequence ID" value="XM_031144628.1"/>
</dbReference>
<dbReference type="Proteomes" id="UP000319257">
    <property type="component" value="Unassembled WGS sequence"/>
</dbReference>
<dbReference type="GeneID" id="41977088"/>
<comment type="caution">
    <text evidence="2">The sequence shown here is derived from an EMBL/GenBank/DDBJ whole genome shotgun (WGS) entry which is preliminary data.</text>
</comment>
<feature type="region of interest" description="Disordered" evidence="1">
    <location>
        <begin position="170"/>
        <end position="195"/>
    </location>
</feature>
<organism evidence="2 3">
    <name type="scientific">Thyridium curvatum</name>
    <dbReference type="NCBI Taxonomy" id="1093900"/>
    <lineage>
        <taxon>Eukaryota</taxon>
        <taxon>Fungi</taxon>
        <taxon>Dikarya</taxon>
        <taxon>Ascomycota</taxon>
        <taxon>Pezizomycotina</taxon>
        <taxon>Sordariomycetes</taxon>
        <taxon>Sordariomycetidae</taxon>
        <taxon>Thyridiales</taxon>
        <taxon>Thyridiaceae</taxon>
        <taxon>Thyridium</taxon>
    </lineage>
</organism>
<dbReference type="EMBL" id="SKBQ01000071">
    <property type="protein sequence ID" value="TPX08937.1"/>
    <property type="molecule type" value="Genomic_DNA"/>
</dbReference>